<dbReference type="Gene3D" id="3.30.70.1070">
    <property type="entry name" value="Sporulation related repeat"/>
    <property type="match status" value="1"/>
</dbReference>
<feature type="signal peptide" evidence="2">
    <location>
        <begin position="1"/>
        <end position="22"/>
    </location>
</feature>
<dbReference type="EMBL" id="JBEHHI010000003">
    <property type="protein sequence ID" value="MEX5730008.1"/>
    <property type="molecule type" value="Genomic_DNA"/>
</dbReference>
<protein>
    <recommendedName>
        <fullName evidence="3">SPOR domain-containing protein</fullName>
    </recommendedName>
</protein>
<evidence type="ECO:0000313" key="5">
    <source>
        <dbReference type="Proteomes" id="UP001560019"/>
    </source>
</evidence>
<dbReference type="Proteomes" id="UP001560019">
    <property type="component" value="Unassembled WGS sequence"/>
</dbReference>
<feature type="region of interest" description="Disordered" evidence="1">
    <location>
        <begin position="315"/>
        <end position="338"/>
    </location>
</feature>
<accession>A0ABV3XXA2</accession>
<dbReference type="RefSeq" id="WP_170168762.1">
    <property type="nucleotide sequence ID" value="NZ_JBEHHI010000003.1"/>
</dbReference>
<evidence type="ECO:0000313" key="4">
    <source>
        <dbReference type="EMBL" id="MEX5730008.1"/>
    </source>
</evidence>
<name>A0ABV3XXA2_9RHOB</name>
<comment type="caution">
    <text evidence="4">The sequence shown here is derived from an EMBL/GenBank/DDBJ whole genome shotgun (WGS) entry which is preliminary data.</text>
</comment>
<evidence type="ECO:0000259" key="3">
    <source>
        <dbReference type="PROSITE" id="PS51724"/>
    </source>
</evidence>
<dbReference type="InterPro" id="IPR036680">
    <property type="entry name" value="SPOR-like_sf"/>
</dbReference>
<evidence type="ECO:0000256" key="1">
    <source>
        <dbReference type="SAM" id="MobiDB-lite"/>
    </source>
</evidence>
<feature type="region of interest" description="Disordered" evidence="1">
    <location>
        <begin position="187"/>
        <end position="234"/>
    </location>
</feature>
<feature type="compositionally biased region" description="Low complexity" evidence="1">
    <location>
        <begin position="123"/>
        <end position="134"/>
    </location>
</feature>
<gene>
    <name evidence="4" type="ORF">Ga0609869_003361</name>
</gene>
<proteinExistence type="predicted"/>
<dbReference type="PROSITE" id="PS51724">
    <property type="entry name" value="SPOR"/>
    <property type="match status" value="1"/>
</dbReference>
<organism evidence="4 5">
    <name type="scientific">Rhodovulum iodosum</name>
    <dbReference type="NCBI Taxonomy" id="68291"/>
    <lineage>
        <taxon>Bacteria</taxon>
        <taxon>Pseudomonadati</taxon>
        <taxon>Pseudomonadota</taxon>
        <taxon>Alphaproteobacteria</taxon>
        <taxon>Rhodobacterales</taxon>
        <taxon>Paracoccaceae</taxon>
        <taxon>Rhodovulum</taxon>
    </lineage>
</organism>
<feature type="chain" id="PRO_5047065678" description="SPOR domain-containing protein" evidence="2">
    <location>
        <begin position="23"/>
        <end position="413"/>
    </location>
</feature>
<dbReference type="InterPro" id="IPR007730">
    <property type="entry name" value="SPOR-like_dom"/>
</dbReference>
<sequence length="413" mass="43600">MLIVKFAVAATAAWLVMAPMGAAETLRQNDGPAEFPPPDFQGRQYIDSEGCVYLRAGYAGQVTWVPRVSRGRKVLCGFKPTFAKAQPAPTPAPATTAPRRAKAPGAPLPTVAQTAAPPKVDAARPSRAAAKPAPETTRKVANTPPPSPRPYRATQGDPSTVCPNAGAFSRRYINDGTRYPVRCGPQAAAPSAAAPVPAPKVQARPKGQARAQQAATAPRTAAAAKPAPRVAVQRPAQVAIPKGYKPLWTDDRLNPNRGRGTAAGKAAMDLVWTQTVPRRLIDTSTGRDVTGRYAHLEYPYTDYAQQKAHLATKGRAAPEPAGTRVSTKGRSPASARPASHRYVQVGAFGDPANARAAIARLQAMGLPVSAGTAHSKGKALKVIYAGPFQRQDRLVSAHAKLRRSGYPGAILRR</sequence>
<feature type="domain" description="SPOR" evidence="3">
    <location>
        <begin position="335"/>
        <end position="413"/>
    </location>
</feature>
<evidence type="ECO:0000256" key="2">
    <source>
        <dbReference type="SAM" id="SignalP"/>
    </source>
</evidence>
<feature type="compositionally biased region" description="Low complexity" evidence="1">
    <location>
        <begin position="84"/>
        <end position="109"/>
    </location>
</feature>
<dbReference type="Pfam" id="PF05036">
    <property type="entry name" value="SPOR"/>
    <property type="match status" value="1"/>
</dbReference>
<dbReference type="SUPFAM" id="SSF110997">
    <property type="entry name" value="Sporulation related repeat"/>
    <property type="match status" value="1"/>
</dbReference>
<keyword evidence="5" id="KW-1185">Reference proteome</keyword>
<keyword evidence="2" id="KW-0732">Signal</keyword>
<reference evidence="4 5" key="1">
    <citation type="submission" date="2024-06" db="EMBL/GenBank/DDBJ databases">
        <title>Genome of Rhodovulum iodosum, a marine photoferrotroph.</title>
        <authorList>
            <person name="Bianchini G."/>
            <person name="Nikeleit V."/>
            <person name="Kappler A."/>
            <person name="Bryce C."/>
            <person name="Sanchez-Baracaldo P."/>
        </authorList>
    </citation>
    <scope>NUCLEOTIDE SEQUENCE [LARGE SCALE GENOMIC DNA]</scope>
    <source>
        <strain evidence="4 5">UT/N1</strain>
    </source>
</reference>
<feature type="region of interest" description="Disordered" evidence="1">
    <location>
        <begin position="84"/>
        <end position="164"/>
    </location>
</feature>